<evidence type="ECO:0008006" key="3">
    <source>
        <dbReference type="Google" id="ProtNLM"/>
    </source>
</evidence>
<keyword evidence="2" id="KW-1185">Reference proteome</keyword>
<proteinExistence type="predicted"/>
<sequence length="70" mass="7319">MAGALLAALLLPAGAGTLVIESWRVDDQGLWENLLLPAFARHHPDVTVRFAPTGPTGVDAALAGRLWSCA</sequence>
<organism evidence="1 2">
    <name type="scientific">Massilia oculi</name>
    <dbReference type="NCBI Taxonomy" id="945844"/>
    <lineage>
        <taxon>Bacteria</taxon>
        <taxon>Pseudomonadati</taxon>
        <taxon>Pseudomonadota</taxon>
        <taxon>Betaproteobacteria</taxon>
        <taxon>Burkholderiales</taxon>
        <taxon>Oxalobacteraceae</taxon>
        <taxon>Telluria group</taxon>
        <taxon>Massilia</taxon>
    </lineage>
</organism>
<evidence type="ECO:0000313" key="2">
    <source>
        <dbReference type="Proteomes" id="UP000245820"/>
    </source>
</evidence>
<dbReference type="AlphaFoldDB" id="A0A2S2DPT1"/>
<protein>
    <recommendedName>
        <fullName evidence="3">Sugar ABC transporter substrate-binding protein</fullName>
    </recommendedName>
</protein>
<evidence type="ECO:0000313" key="1">
    <source>
        <dbReference type="EMBL" id="AWL07327.1"/>
    </source>
</evidence>
<gene>
    <name evidence="1" type="ORF">DIR46_24800</name>
</gene>
<name>A0A2S2DPT1_9BURK</name>
<dbReference type="OrthoDB" id="8663148at2"/>
<reference evidence="1 2" key="1">
    <citation type="submission" date="2018-05" db="EMBL/GenBank/DDBJ databases">
        <title>Complete genome sequence of Massilia oculi sp. nov. CCUG 43427T (=DSM 26321T), the type strain of M. oculi, and comparison with genome sequences of other Massilia strains.</title>
        <authorList>
            <person name="Zhu B."/>
        </authorList>
    </citation>
    <scope>NUCLEOTIDE SEQUENCE [LARGE SCALE GENOMIC DNA]</scope>
    <source>
        <strain evidence="1 2">CCUG 43427</strain>
    </source>
</reference>
<accession>A0A2S2DPT1</accession>
<dbReference type="KEGG" id="mtim:DIR46_24800"/>
<dbReference type="Proteomes" id="UP000245820">
    <property type="component" value="Chromosome"/>
</dbReference>
<dbReference type="EMBL" id="CP029343">
    <property type="protein sequence ID" value="AWL07327.1"/>
    <property type="molecule type" value="Genomic_DNA"/>
</dbReference>